<organism evidence="1 2">
    <name type="scientific">Catharanthus roseus</name>
    <name type="common">Madagascar periwinkle</name>
    <name type="synonym">Vinca rosea</name>
    <dbReference type="NCBI Taxonomy" id="4058"/>
    <lineage>
        <taxon>Eukaryota</taxon>
        <taxon>Viridiplantae</taxon>
        <taxon>Streptophyta</taxon>
        <taxon>Embryophyta</taxon>
        <taxon>Tracheophyta</taxon>
        <taxon>Spermatophyta</taxon>
        <taxon>Magnoliopsida</taxon>
        <taxon>eudicotyledons</taxon>
        <taxon>Gunneridae</taxon>
        <taxon>Pentapetalae</taxon>
        <taxon>asterids</taxon>
        <taxon>lamiids</taxon>
        <taxon>Gentianales</taxon>
        <taxon>Apocynaceae</taxon>
        <taxon>Rauvolfioideae</taxon>
        <taxon>Vinceae</taxon>
        <taxon>Catharanthinae</taxon>
        <taxon>Catharanthus</taxon>
    </lineage>
</organism>
<evidence type="ECO:0000313" key="1">
    <source>
        <dbReference type="EMBL" id="KAI5684133.1"/>
    </source>
</evidence>
<comment type="caution">
    <text evidence="1">The sequence shown here is derived from an EMBL/GenBank/DDBJ whole genome shotgun (WGS) entry which is preliminary data.</text>
</comment>
<accession>A0ACC0CH99</accession>
<keyword evidence="2" id="KW-1185">Reference proteome</keyword>
<protein>
    <submittedName>
        <fullName evidence="1">Uncharacterized protein</fullName>
    </submittedName>
</protein>
<sequence>MGKVDTKARYGFSEMDYIIVGGYVFLFVELEADTASLVSAKHKIQLAYCMHETPANNLDNDMKKRKKQLKHYEKARCLSLCSLTKFMNQQYCEDKPEILDAL</sequence>
<reference evidence="2" key="1">
    <citation type="journal article" date="2023" name="Nat. Plants">
        <title>Single-cell RNA sequencing provides a high-resolution roadmap for understanding the multicellular compartmentation of specialized metabolism.</title>
        <authorList>
            <person name="Sun S."/>
            <person name="Shen X."/>
            <person name="Li Y."/>
            <person name="Li Y."/>
            <person name="Wang S."/>
            <person name="Li R."/>
            <person name="Zhang H."/>
            <person name="Shen G."/>
            <person name="Guo B."/>
            <person name="Wei J."/>
            <person name="Xu J."/>
            <person name="St-Pierre B."/>
            <person name="Chen S."/>
            <person name="Sun C."/>
        </authorList>
    </citation>
    <scope>NUCLEOTIDE SEQUENCE [LARGE SCALE GENOMIC DNA]</scope>
</reference>
<proteinExistence type="predicted"/>
<dbReference type="EMBL" id="CM044701">
    <property type="protein sequence ID" value="KAI5684133.1"/>
    <property type="molecule type" value="Genomic_DNA"/>
</dbReference>
<name>A0ACC0CH99_CATRO</name>
<gene>
    <name evidence="1" type="ORF">M9H77_05361</name>
</gene>
<evidence type="ECO:0000313" key="2">
    <source>
        <dbReference type="Proteomes" id="UP001060085"/>
    </source>
</evidence>
<dbReference type="Proteomes" id="UP001060085">
    <property type="component" value="Linkage Group LG01"/>
</dbReference>